<evidence type="ECO:0000313" key="5">
    <source>
        <dbReference type="EMBL" id="KAF8821833.1"/>
    </source>
</evidence>
<dbReference type="EMBL" id="JADAQX010000120">
    <property type="protein sequence ID" value="KAF8821833.1"/>
    <property type="molecule type" value="Genomic_DNA"/>
</dbReference>
<proteinExistence type="predicted"/>
<dbReference type="CDD" id="cd03217">
    <property type="entry name" value="ABC_FeS_Assembly"/>
    <property type="match status" value="1"/>
</dbReference>
<comment type="caution">
    <text evidence="5">The sequence shown here is derived from an EMBL/GenBank/DDBJ whole genome shotgun (WGS) entry which is preliminary data.</text>
</comment>
<protein>
    <submittedName>
        <fullName evidence="5">Iron-sulfur assembly ATPase</fullName>
    </submittedName>
</protein>
<keyword evidence="6" id="KW-1185">Reference proteome</keyword>
<dbReference type="Gene3D" id="3.40.50.300">
    <property type="entry name" value="P-loop containing nucleotide triphosphate hydrolases"/>
    <property type="match status" value="1"/>
</dbReference>
<dbReference type="InterPro" id="IPR027417">
    <property type="entry name" value="P-loop_NTPase"/>
</dbReference>
<keyword evidence="3" id="KW-0472">Membrane</keyword>
<dbReference type="InterPro" id="IPR017871">
    <property type="entry name" value="ABC_transporter-like_CS"/>
</dbReference>
<feature type="domain" description="ABC transporter" evidence="4">
    <location>
        <begin position="218"/>
        <end position="464"/>
    </location>
</feature>
<dbReference type="PROSITE" id="PS00211">
    <property type="entry name" value="ABC_TRANSPORTER_1"/>
    <property type="match status" value="1"/>
</dbReference>
<dbReference type="PANTHER" id="PTHR43204">
    <property type="entry name" value="ABC TRANSPORTER I FAMILY MEMBER 6, CHLOROPLASTIC"/>
    <property type="match status" value="1"/>
</dbReference>
<accession>A0ABQ7JCV7</accession>
<dbReference type="InterPro" id="IPR010230">
    <property type="entry name" value="FeS-cluster_ATPase_SufC"/>
</dbReference>
<evidence type="ECO:0000256" key="1">
    <source>
        <dbReference type="ARBA" id="ARBA00022741"/>
    </source>
</evidence>
<dbReference type="PANTHER" id="PTHR43204:SF1">
    <property type="entry name" value="ABC TRANSPORTER I FAMILY MEMBER 6, CHLOROPLASTIC"/>
    <property type="match status" value="1"/>
</dbReference>
<dbReference type="SUPFAM" id="SSF52540">
    <property type="entry name" value="P-loop containing nucleoside triphosphate hydrolases"/>
    <property type="match status" value="1"/>
</dbReference>
<dbReference type="Proteomes" id="UP000823046">
    <property type="component" value="Unassembled WGS sequence"/>
</dbReference>
<keyword evidence="3" id="KW-0812">Transmembrane</keyword>
<keyword evidence="2" id="KW-0067">ATP-binding</keyword>
<dbReference type="Pfam" id="PF00005">
    <property type="entry name" value="ABC_tran"/>
    <property type="match status" value="1"/>
</dbReference>
<dbReference type="InterPro" id="IPR003439">
    <property type="entry name" value="ABC_transporter-like_ATP-bd"/>
</dbReference>
<evidence type="ECO:0000259" key="4">
    <source>
        <dbReference type="PROSITE" id="PS50893"/>
    </source>
</evidence>
<evidence type="ECO:0000256" key="3">
    <source>
        <dbReference type="SAM" id="Phobius"/>
    </source>
</evidence>
<name>A0ABQ7JCV7_9APIC</name>
<sequence>MDTYMSAVAFFLHKKITSIFKRLNVLSRLSVSFTLPNLFDGIQFGATEESPLQRWTRSKHSKHPCNSSFEFSMRMFRQLFSIVAILLHFGGELEILTVAVAKDGFRSNSKKDFAEKLCLSSFLSSGMQGAFMGNFPQVYKDSMHFSCKKKLRKLPHFPSNTYHSHVSHFNVMNPIVVKAPTRLYMSTDDERLRVLQDLSRSQAPVLEDPSWNPSLPLLEIKDLHVETEDDNQKILDGVSLKIFRGEKHAIMGRNGSGKSTLSKIIAGHPSYRVTSGTMTYKGTNLLTMPVDYRSIAGIFLAFQYPVEIPIVKNSEFLRVAINEHRRWRNETEIDPLEFNVMMYEKLQLVGLTDDFIERPLNYGFSGGEKKRNEILQLLMLQPTLCLLDETDSGLDVDSFKLTAEAVKNYGSKENSFLIVTHYKKLLDLLEPDYIHIMHRGKIVMTGNMTIAAQLEHSGFAQFLDE</sequence>
<organism evidence="5 6">
    <name type="scientific">Cardiosporidium cionae</name>
    <dbReference type="NCBI Taxonomy" id="476202"/>
    <lineage>
        <taxon>Eukaryota</taxon>
        <taxon>Sar</taxon>
        <taxon>Alveolata</taxon>
        <taxon>Apicomplexa</taxon>
        <taxon>Aconoidasida</taxon>
        <taxon>Nephromycida</taxon>
        <taxon>Cardiosporidium</taxon>
    </lineage>
</organism>
<dbReference type="NCBIfam" id="TIGR01978">
    <property type="entry name" value="sufC"/>
    <property type="match status" value="1"/>
</dbReference>
<evidence type="ECO:0000313" key="6">
    <source>
        <dbReference type="Proteomes" id="UP000823046"/>
    </source>
</evidence>
<keyword evidence="3" id="KW-1133">Transmembrane helix</keyword>
<dbReference type="PROSITE" id="PS50893">
    <property type="entry name" value="ABC_TRANSPORTER_2"/>
    <property type="match status" value="1"/>
</dbReference>
<reference evidence="5 6" key="1">
    <citation type="journal article" date="2020" name="bioRxiv">
        <title>Metabolic contributions of an alphaproteobacterial endosymbiont in the apicomplexan Cardiosporidium cionae.</title>
        <authorList>
            <person name="Hunter E.S."/>
            <person name="Paight C.J."/>
            <person name="Lane C.E."/>
        </authorList>
    </citation>
    <scope>NUCLEOTIDE SEQUENCE [LARGE SCALE GENOMIC DNA]</scope>
    <source>
        <strain evidence="5">ESH_2018</strain>
    </source>
</reference>
<feature type="transmembrane region" description="Helical" evidence="3">
    <location>
        <begin position="79"/>
        <end position="101"/>
    </location>
</feature>
<keyword evidence="1" id="KW-0547">Nucleotide-binding</keyword>
<gene>
    <name evidence="5" type="ORF">IE077_001486</name>
</gene>
<evidence type="ECO:0000256" key="2">
    <source>
        <dbReference type="ARBA" id="ARBA00022840"/>
    </source>
</evidence>